<proteinExistence type="predicted"/>
<dbReference type="Proteomes" id="UP001144280">
    <property type="component" value="Unassembled WGS sequence"/>
</dbReference>
<sequence length="86" mass="9320">MGPAKPDVTLSIRNIYYLAMHRLPGGDIPFFDLEATTLAPDEPWPEDLPNPIVTADALPPLLWIRGQGPANFAVVAAVVTVLSEVR</sequence>
<organism evidence="1 2">
    <name type="scientific">Phytohabitans aurantiacus</name>
    <dbReference type="NCBI Taxonomy" id="3016789"/>
    <lineage>
        <taxon>Bacteria</taxon>
        <taxon>Bacillati</taxon>
        <taxon>Actinomycetota</taxon>
        <taxon>Actinomycetes</taxon>
        <taxon>Micromonosporales</taxon>
        <taxon>Micromonosporaceae</taxon>
    </lineage>
</organism>
<dbReference type="RefSeq" id="WP_281897730.1">
    <property type="nucleotide sequence ID" value="NZ_BSDI01000017.1"/>
</dbReference>
<comment type="caution">
    <text evidence="1">The sequence shown here is derived from an EMBL/GenBank/DDBJ whole genome shotgun (WGS) entry which is preliminary data.</text>
</comment>
<evidence type="ECO:0000313" key="2">
    <source>
        <dbReference type="Proteomes" id="UP001144280"/>
    </source>
</evidence>
<name>A0ABQ5QXI9_9ACTN</name>
<protein>
    <submittedName>
        <fullName evidence="1">Uncharacterized protein</fullName>
    </submittedName>
</protein>
<evidence type="ECO:0000313" key="1">
    <source>
        <dbReference type="EMBL" id="GLH98637.1"/>
    </source>
</evidence>
<keyword evidence="2" id="KW-1185">Reference proteome</keyword>
<dbReference type="EMBL" id="BSDI01000017">
    <property type="protein sequence ID" value="GLH98637.1"/>
    <property type="molecule type" value="Genomic_DNA"/>
</dbReference>
<gene>
    <name evidence="1" type="ORF">Pa4123_39120</name>
</gene>
<reference evidence="1" key="1">
    <citation type="submission" date="2022-12" db="EMBL/GenBank/DDBJ databases">
        <title>New Phytohabitans aurantiacus sp. RD004123 nov., an actinomycete isolated from soil.</title>
        <authorList>
            <person name="Triningsih D.W."/>
            <person name="Harunari E."/>
            <person name="Igarashi Y."/>
        </authorList>
    </citation>
    <scope>NUCLEOTIDE SEQUENCE</scope>
    <source>
        <strain evidence="1">RD004123</strain>
    </source>
</reference>
<accession>A0ABQ5QXI9</accession>